<dbReference type="Gene3D" id="1.20.1550.10">
    <property type="entry name" value="DsbB-like"/>
    <property type="match status" value="1"/>
</dbReference>
<dbReference type="GO" id="GO:0009055">
    <property type="term" value="F:electron transfer activity"/>
    <property type="evidence" value="ECO:0007669"/>
    <property type="project" value="UniProtKB-UniRule"/>
</dbReference>
<dbReference type="InterPro" id="IPR023380">
    <property type="entry name" value="DsbB-like_sf"/>
</dbReference>
<dbReference type="InterPro" id="IPR003752">
    <property type="entry name" value="DiS_bond_form_DsbB/BdbC"/>
</dbReference>
<reference evidence="16" key="1">
    <citation type="journal article" date="2014" name="Int. J. Syst. Evol. Microbiol.">
        <title>Complete genome sequence of Corynebacterium casei LMG S-19264T (=DSM 44701T), isolated from a smear-ripened cheese.</title>
        <authorList>
            <consortium name="US DOE Joint Genome Institute (JGI-PGF)"/>
            <person name="Walter F."/>
            <person name="Albersmeier A."/>
            <person name="Kalinowski J."/>
            <person name="Ruckert C."/>
        </authorList>
    </citation>
    <scope>NUCLEOTIDE SEQUENCE</scope>
    <source>
        <strain evidence="16">JCM 30078</strain>
    </source>
</reference>
<dbReference type="EMBL" id="BMPO01000004">
    <property type="protein sequence ID" value="GGJ96273.1"/>
    <property type="molecule type" value="Genomic_DNA"/>
</dbReference>
<keyword evidence="17" id="KW-1185">Reference proteome</keyword>
<evidence type="ECO:0000256" key="9">
    <source>
        <dbReference type="ARBA" id="ARBA00023002"/>
    </source>
</evidence>
<keyword evidence="3 14" id="KW-0813">Transport</keyword>
<evidence type="ECO:0000256" key="6">
    <source>
        <dbReference type="ARBA" id="ARBA00022692"/>
    </source>
</evidence>
<dbReference type="PANTHER" id="PTHR36570:SF3">
    <property type="entry name" value="DISULFIDE BOND FORMATION PROTEIN B"/>
    <property type="match status" value="1"/>
</dbReference>
<evidence type="ECO:0000256" key="14">
    <source>
        <dbReference type="HAMAP-Rule" id="MF_00286"/>
    </source>
</evidence>
<comment type="caution">
    <text evidence="14">Lacks conserved residue(s) required for the propagation of feature annotation.</text>
</comment>
<dbReference type="InterPro" id="IPR050183">
    <property type="entry name" value="DsbB"/>
</dbReference>
<feature type="topological domain" description="Cytoplasmic" evidence="14">
    <location>
        <begin position="1"/>
        <end position="9"/>
    </location>
</feature>
<dbReference type="PANTHER" id="PTHR36570">
    <property type="entry name" value="DISULFIDE BOND FORMATION PROTEIN B"/>
    <property type="match status" value="1"/>
</dbReference>
<keyword evidence="11 14" id="KW-1015">Disulfide bond</keyword>
<accession>A0A917UYF7</accession>
<feature type="disulfide bond" description="Redox-active" evidence="14">
    <location>
        <begin position="36"/>
        <end position="39"/>
    </location>
</feature>
<proteinExistence type="inferred from homology"/>
<dbReference type="AlphaFoldDB" id="A0A917UYF7"/>
<protein>
    <recommendedName>
        <fullName evidence="14">Disulfide bond formation protein B</fullName>
    </recommendedName>
    <alternativeName>
        <fullName evidence="14">Disulfide oxidoreductase</fullName>
    </alternativeName>
</protein>
<dbReference type="Pfam" id="PF02600">
    <property type="entry name" value="DsbB"/>
    <property type="match status" value="1"/>
</dbReference>
<sequence length="163" mass="17649">MPLAGPPLLFLLGLLVSTAILGTAFYLEHGIGLAPCALCLIQRACMAAFAVACLAAVVHRPKAFGRRIYGAVALAFSSFGAFSAGRQVWLQNLPREGSSDCLMPLERMLDEMTFPTMVKAIFDGSADCLQVNWSLYGMSVAEWSLLAFAGFMLLSAFQLLRRH</sequence>
<feature type="topological domain" description="Cytoplasmic" evidence="14">
    <location>
        <begin position="162"/>
        <end position="163"/>
    </location>
</feature>
<evidence type="ECO:0000256" key="7">
    <source>
        <dbReference type="ARBA" id="ARBA00022982"/>
    </source>
</evidence>
<dbReference type="Proteomes" id="UP000635983">
    <property type="component" value="Unassembled WGS sequence"/>
</dbReference>
<evidence type="ECO:0000313" key="16">
    <source>
        <dbReference type="EMBL" id="GGJ96273.1"/>
    </source>
</evidence>
<dbReference type="GO" id="GO:0015035">
    <property type="term" value="F:protein-disulfide reductase activity"/>
    <property type="evidence" value="ECO:0007669"/>
    <property type="project" value="UniProtKB-UniRule"/>
</dbReference>
<keyword evidence="6 14" id="KW-0812">Transmembrane</keyword>
<keyword evidence="4 14" id="KW-1003">Cell membrane</keyword>
<feature type="transmembrane region" description="Helical" evidence="15">
    <location>
        <begin position="143"/>
        <end position="160"/>
    </location>
</feature>
<gene>
    <name evidence="16" type="primary">dsbB1</name>
    <name evidence="14" type="synonym">dsbB</name>
    <name evidence="16" type="ORF">GCM10009304_22760</name>
</gene>
<evidence type="ECO:0000256" key="12">
    <source>
        <dbReference type="ARBA" id="ARBA00023186"/>
    </source>
</evidence>
<evidence type="ECO:0000256" key="10">
    <source>
        <dbReference type="ARBA" id="ARBA00023136"/>
    </source>
</evidence>
<feature type="topological domain" description="Periplasmic" evidence="14">
    <location>
        <begin position="27"/>
        <end position="44"/>
    </location>
</feature>
<keyword evidence="12 14" id="KW-0143">Chaperone</keyword>
<evidence type="ECO:0000256" key="11">
    <source>
        <dbReference type="ARBA" id="ARBA00023157"/>
    </source>
</evidence>
<dbReference type="HAMAP" id="MF_00286">
    <property type="entry name" value="DsbB"/>
    <property type="match status" value="1"/>
</dbReference>
<evidence type="ECO:0000256" key="13">
    <source>
        <dbReference type="ARBA" id="ARBA00023284"/>
    </source>
</evidence>
<name>A0A917UYF7_9PSED</name>
<dbReference type="InterPro" id="IPR022920">
    <property type="entry name" value="Disulphide_bond_form_DsbB"/>
</dbReference>
<evidence type="ECO:0000256" key="5">
    <source>
        <dbReference type="ARBA" id="ARBA00022519"/>
    </source>
</evidence>
<keyword evidence="13 14" id="KW-0676">Redox-active center</keyword>
<dbReference type="RefSeq" id="WP_188983335.1">
    <property type="nucleotide sequence ID" value="NZ_BMPO01000004.1"/>
</dbReference>
<organism evidence="16 17">
    <name type="scientific">Pseudomonas matsuisoli</name>
    <dbReference type="NCBI Taxonomy" id="1515666"/>
    <lineage>
        <taxon>Bacteria</taxon>
        <taxon>Pseudomonadati</taxon>
        <taxon>Pseudomonadota</taxon>
        <taxon>Gammaproteobacteria</taxon>
        <taxon>Pseudomonadales</taxon>
        <taxon>Pseudomonadaceae</taxon>
        <taxon>Pseudomonas</taxon>
    </lineage>
</organism>
<evidence type="ECO:0000256" key="8">
    <source>
        <dbReference type="ARBA" id="ARBA00022989"/>
    </source>
</evidence>
<comment type="function">
    <text evidence="14">Required for disulfide bond formation in some periplasmic proteins. Acts by oxidizing the DsbA protein.</text>
</comment>
<evidence type="ECO:0000313" key="17">
    <source>
        <dbReference type="Proteomes" id="UP000635983"/>
    </source>
</evidence>
<keyword evidence="8 14" id="KW-1133">Transmembrane helix</keyword>
<dbReference type="GO" id="GO:0006457">
    <property type="term" value="P:protein folding"/>
    <property type="evidence" value="ECO:0007669"/>
    <property type="project" value="InterPro"/>
</dbReference>
<keyword evidence="10 14" id="KW-0472">Membrane</keyword>
<evidence type="ECO:0000256" key="3">
    <source>
        <dbReference type="ARBA" id="ARBA00022448"/>
    </source>
</evidence>
<feature type="transmembrane region" description="Helical" evidence="15">
    <location>
        <begin position="68"/>
        <end position="89"/>
    </location>
</feature>
<keyword evidence="5" id="KW-0997">Cell inner membrane</keyword>
<dbReference type="SUPFAM" id="SSF158442">
    <property type="entry name" value="DsbB-like"/>
    <property type="match status" value="1"/>
</dbReference>
<comment type="caution">
    <text evidence="16">The sequence shown here is derived from an EMBL/GenBank/DDBJ whole genome shotgun (WGS) entry which is preliminary data.</text>
</comment>
<comment type="similarity">
    <text evidence="2 14">Belongs to the DsbB family.</text>
</comment>
<feature type="topological domain" description="Cytoplasmic" evidence="14">
    <location>
        <begin position="62"/>
        <end position="67"/>
    </location>
</feature>
<keyword evidence="7 14" id="KW-0249">Electron transport</keyword>
<evidence type="ECO:0000256" key="2">
    <source>
        <dbReference type="ARBA" id="ARBA00008823"/>
    </source>
</evidence>
<reference evidence="16" key="2">
    <citation type="submission" date="2020-09" db="EMBL/GenBank/DDBJ databases">
        <authorList>
            <person name="Sun Q."/>
            <person name="Ohkuma M."/>
        </authorList>
    </citation>
    <scope>NUCLEOTIDE SEQUENCE</scope>
    <source>
        <strain evidence="16">JCM 30078</strain>
    </source>
</reference>
<evidence type="ECO:0000256" key="1">
    <source>
        <dbReference type="ARBA" id="ARBA00004429"/>
    </source>
</evidence>
<evidence type="ECO:0000256" key="15">
    <source>
        <dbReference type="SAM" id="Phobius"/>
    </source>
</evidence>
<feature type="transmembrane region" description="Helical" evidence="15">
    <location>
        <begin position="7"/>
        <end position="26"/>
    </location>
</feature>
<feature type="transmembrane region" description="Helical" evidence="15">
    <location>
        <begin position="32"/>
        <end position="56"/>
    </location>
</feature>
<dbReference type="GO" id="GO:0005886">
    <property type="term" value="C:plasma membrane"/>
    <property type="evidence" value="ECO:0007669"/>
    <property type="project" value="UniProtKB-SubCell"/>
</dbReference>
<comment type="subcellular location">
    <subcellularLocation>
        <location evidence="1">Cell inner membrane</location>
        <topology evidence="1">Multi-pass membrane protein</topology>
    </subcellularLocation>
    <subcellularLocation>
        <location evidence="14">Cell membrane</location>
        <topology evidence="14">Multi-pass membrane protein</topology>
    </subcellularLocation>
</comment>
<keyword evidence="9 14" id="KW-0560">Oxidoreductase</keyword>
<evidence type="ECO:0000256" key="4">
    <source>
        <dbReference type="ARBA" id="ARBA00022475"/>
    </source>
</evidence>